<dbReference type="Pfam" id="PF13977">
    <property type="entry name" value="TetR_C_6"/>
    <property type="match status" value="1"/>
</dbReference>
<feature type="DNA-binding region" description="H-T-H motif" evidence="5">
    <location>
        <begin position="31"/>
        <end position="50"/>
    </location>
</feature>
<evidence type="ECO:0000256" key="5">
    <source>
        <dbReference type="PROSITE-ProRule" id="PRU00335"/>
    </source>
</evidence>
<dbReference type="RefSeq" id="WP_162448443.1">
    <property type="nucleotide sequence ID" value="NZ_WLZY01000001.1"/>
</dbReference>
<gene>
    <name evidence="7" type="ORF">F7O44_01630</name>
</gene>
<name>A0A7K3LXL0_9ACTN</name>
<dbReference type="AlphaFoldDB" id="A0A7K3LXL0"/>
<proteinExistence type="predicted"/>
<evidence type="ECO:0000313" key="8">
    <source>
        <dbReference type="Proteomes" id="UP000460435"/>
    </source>
</evidence>
<dbReference type="InterPro" id="IPR036271">
    <property type="entry name" value="Tet_transcr_reg_TetR-rel_C_sf"/>
</dbReference>
<dbReference type="Proteomes" id="UP000460435">
    <property type="component" value="Unassembled WGS sequence"/>
</dbReference>
<organism evidence="7 8">
    <name type="scientific">Phytoactinopolyspora mesophila</name>
    <dbReference type="NCBI Taxonomy" id="2650750"/>
    <lineage>
        <taxon>Bacteria</taxon>
        <taxon>Bacillati</taxon>
        <taxon>Actinomycetota</taxon>
        <taxon>Actinomycetes</taxon>
        <taxon>Jiangellales</taxon>
        <taxon>Jiangellaceae</taxon>
        <taxon>Phytoactinopolyspora</taxon>
    </lineage>
</organism>
<dbReference type="GO" id="GO:0003677">
    <property type="term" value="F:DNA binding"/>
    <property type="evidence" value="ECO:0007669"/>
    <property type="project" value="UniProtKB-UniRule"/>
</dbReference>
<accession>A0A7K3LXL0</accession>
<dbReference type="Pfam" id="PF00440">
    <property type="entry name" value="TetR_N"/>
    <property type="match status" value="1"/>
</dbReference>
<protein>
    <submittedName>
        <fullName evidence="7">TetR family transcriptional regulator</fullName>
    </submittedName>
</protein>
<evidence type="ECO:0000256" key="2">
    <source>
        <dbReference type="ARBA" id="ARBA00023015"/>
    </source>
</evidence>
<dbReference type="SUPFAM" id="SSF48498">
    <property type="entry name" value="Tetracyclin repressor-like, C-terminal domain"/>
    <property type="match status" value="1"/>
</dbReference>
<keyword evidence="2" id="KW-0805">Transcription regulation</keyword>
<sequence>MTRAERRQQRREEIARAAWTVLMRDGVRGASVRAVLAEAQMTSGAMRYYFRNHDELLIFAAQHVLEQSTERIRRRLADQELTGKERVGAVLAEILPLDAKRATEITVFVRLAEIDDEAGRGAQLRRSAYEGCRSLAEFAVTELARTAGADLPAELKDQIIERFHLTLDGLAYQCVLNPGLLAFEDVAARLAGLLDHLEEETNRGASQAGGSVDVPTSWWP</sequence>
<dbReference type="SUPFAM" id="SSF46689">
    <property type="entry name" value="Homeodomain-like"/>
    <property type="match status" value="1"/>
</dbReference>
<dbReference type="EMBL" id="WLZY01000001">
    <property type="protein sequence ID" value="NDL55764.1"/>
    <property type="molecule type" value="Genomic_DNA"/>
</dbReference>
<feature type="domain" description="HTH tetR-type" evidence="6">
    <location>
        <begin position="8"/>
        <end position="68"/>
    </location>
</feature>
<comment type="caution">
    <text evidence="7">The sequence shown here is derived from an EMBL/GenBank/DDBJ whole genome shotgun (WGS) entry which is preliminary data.</text>
</comment>
<evidence type="ECO:0000313" key="7">
    <source>
        <dbReference type="EMBL" id="NDL55764.1"/>
    </source>
</evidence>
<evidence type="ECO:0000256" key="1">
    <source>
        <dbReference type="ARBA" id="ARBA00022491"/>
    </source>
</evidence>
<evidence type="ECO:0000256" key="4">
    <source>
        <dbReference type="ARBA" id="ARBA00023163"/>
    </source>
</evidence>
<keyword evidence="3 5" id="KW-0238">DNA-binding</keyword>
<reference evidence="7 8" key="1">
    <citation type="submission" date="2019-11" db="EMBL/GenBank/DDBJ databases">
        <authorList>
            <person name="Li X.-J."/>
            <person name="Feng X.-M."/>
        </authorList>
    </citation>
    <scope>NUCLEOTIDE SEQUENCE [LARGE SCALE GENOMIC DNA]</scope>
    <source>
        <strain evidence="7 8">XMNu-373</strain>
    </source>
</reference>
<dbReference type="InterPro" id="IPR039538">
    <property type="entry name" value="BetI_C"/>
</dbReference>
<evidence type="ECO:0000256" key="3">
    <source>
        <dbReference type="ARBA" id="ARBA00023125"/>
    </source>
</evidence>
<keyword evidence="4" id="KW-0804">Transcription</keyword>
<evidence type="ECO:0000259" key="6">
    <source>
        <dbReference type="PROSITE" id="PS50977"/>
    </source>
</evidence>
<keyword evidence="1" id="KW-0678">Repressor</keyword>
<dbReference type="Gene3D" id="1.10.357.10">
    <property type="entry name" value="Tetracycline Repressor, domain 2"/>
    <property type="match status" value="1"/>
</dbReference>
<dbReference type="InterPro" id="IPR009057">
    <property type="entry name" value="Homeodomain-like_sf"/>
</dbReference>
<dbReference type="PROSITE" id="PS50977">
    <property type="entry name" value="HTH_TETR_2"/>
    <property type="match status" value="1"/>
</dbReference>
<keyword evidence="8" id="KW-1185">Reference proteome</keyword>
<dbReference type="InterPro" id="IPR001647">
    <property type="entry name" value="HTH_TetR"/>
</dbReference>